<dbReference type="SUPFAM" id="SSF100966">
    <property type="entry name" value="Translation initiation factor 2 beta, aIF2beta, N-terminal domain"/>
    <property type="match status" value="1"/>
</dbReference>
<feature type="region of interest" description="Disordered" evidence="4">
    <location>
        <begin position="131"/>
        <end position="165"/>
    </location>
</feature>
<dbReference type="InterPro" id="IPR012340">
    <property type="entry name" value="NA-bd_OB-fold"/>
</dbReference>
<dbReference type="AlphaFoldDB" id="A0ABD5U9A9"/>
<dbReference type="RefSeq" id="WP_304448575.1">
    <property type="nucleotide sequence ID" value="NZ_JARRAH010000001.1"/>
</dbReference>
<dbReference type="InterPro" id="IPR002792">
    <property type="entry name" value="TRAM_dom"/>
</dbReference>
<dbReference type="NCBIfam" id="NF008993">
    <property type="entry name" value="PRK12336.1"/>
    <property type="match status" value="1"/>
</dbReference>
<comment type="similarity">
    <text evidence="1">Belongs to the eIF-2-beta/eIF-5 family.</text>
</comment>
<evidence type="ECO:0000256" key="1">
    <source>
        <dbReference type="ARBA" id="ARBA00010397"/>
    </source>
</evidence>
<evidence type="ECO:0000259" key="6">
    <source>
        <dbReference type="PROSITE" id="PS50926"/>
    </source>
</evidence>
<dbReference type="InterPro" id="IPR002735">
    <property type="entry name" value="Transl_init_fac_IF2/IF5_dom"/>
</dbReference>
<feature type="domain" description="TRAM" evidence="6">
    <location>
        <begin position="146"/>
        <end position="204"/>
    </location>
</feature>
<comment type="caution">
    <text evidence="7">The sequence shown here is derived from an EMBL/GenBank/DDBJ whole genome shotgun (WGS) entry which is preliminary data.</text>
</comment>
<sequence>MDYESSLDRAMENVPDIDTSGERLSVPDAQAQKDGAFTRLTNLSDIADTVSRETEHVHRFVQRELGTNGKLEEGVGRYNGTFSGRDFDTAIEKYVETYVLCGECGLPDTRLVTEDRTPMLRCDACGAFRPVSKQRRPQQQTQQRDAVEEGNTYTLEITSTGRKGDGVAERGEYTIFVPGAQRGDIVEAYIENISGSLAFARLESKQD</sequence>
<dbReference type="NCBIfam" id="NF003067">
    <property type="entry name" value="PRK03988.1"/>
    <property type="match status" value="1"/>
</dbReference>
<evidence type="ECO:0000256" key="4">
    <source>
        <dbReference type="SAM" id="MobiDB-lite"/>
    </source>
</evidence>
<name>A0ABD5U9A9_9EURY</name>
<dbReference type="PROSITE" id="PS50926">
    <property type="entry name" value="TRAM"/>
    <property type="match status" value="1"/>
</dbReference>
<dbReference type="InterPro" id="IPR000679">
    <property type="entry name" value="Znf_GATA"/>
</dbReference>
<dbReference type="InterPro" id="IPR045196">
    <property type="entry name" value="IF2/IF5"/>
</dbReference>
<feature type="compositionally biased region" description="Polar residues" evidence="4">
    <location>
        <begin position="151"/>
        <end position="161"/>
    </location>
</feature>
<dbReference type="SMART" id="SM00653">
    <property type="entry name" value="eIF2B_5"/>
    <property type="match status" value="1"/>
</dbReference>
<evidence type="ECO:0000313" key="7">
    <source>
        <dbReference type="EMBL" id="MFC6836901.1"/>
    </source>
</evidence>
<evidence type="ECO:0000256" key="3">
    <source>
        <dbReference type="ARBA" id="ARBA00022917"/>
    </source>
</evidence>
<accession>A0ABD5U9A9</accession>
<dbReference type="InterPro" id="IPR016189">
    <property type="entry name" value="Transl_init_fac_IF2/IF5_N"/>
</dbReference>
<dbReference type="PROSITE" id="PS50114">
    <property type="entry name" value="GATA_ZN_FINGER_2"/>
    <property type="match status" value="1"/>
</dbReference>
<dbReference type="SUPFAM" id="SSF75689">
    <property type="entry name" value="Zinc-binding domain of translation initiation factor 2 beta"/>
    <property type="match status" value="1"/>
</dbReference>
<evidence type="ECO:0000313" key="8">
    <source>
        <dbReference type="Proteomes" id="UP001596406"/>
    </source>
</evidence>
<gene>
    <name evidence="7" type="ORF">ACFQHK_10300</name>
</gene>
<reference evidence="7 8" key="1">
    <citation type="journal article" date="2019" name="Int. J. Syst. Evol. Microbiol.">
        <title>The Global Catalogue of Microorganisms (GCM) 10K type strain sequencing project: providing services to taxonomists for standard genome sequencing and annotation.</title>
        <authorList>
            <consortium name="The Broad Institute Genomics Platform"/>
            <consortium name="The Broad Institute Genome Sequencing Center for Infectious Disease"/>
            <person name="Wu L."/>
            <person name="Ma J."/>
        </authorList>
    </citation>
    <scope>NUCLEOTIDE SEQUENCE [LARGE SCALE GENOMIC DNA]</scope>
    <source>
        <strain evidence="7 8">PSRA2</strain>
    </source>
</reference>
<dbReference type="Proteomes" id="UP001596406">
    <property type="component" value="Unassembled WGS sequence"/>
</dbReference>
<evidence type="ECO:0000259" key="5">
    <source>
        <dbReference type="PROSITE" id="PS50114"/>
    </source>
</evidence>
<organism evidence="7 8">
    <name type="scientific">Halomarina ordinaria</name>
    <dbReference type="NCBI Taxonomy" id="3033939"/>
    <lineage>
        <taxon>Archaea</taxon>
        <taxon>Methanobacteriati</taxon>
        <taxon>Methanobacteriota</taxon>
        <taxon>Stenosarchaea group</taxon>
        <taxon>Halobacteria</taxon>
        <taxon>Halobacteriales</taxon>
        <taxon>Natronomonadaceae</taxon>
        <taxon>Halomarina</taxon>
    </lineage>
</organism>
<protein>
    <submittedName>
        <fullName evidence="7">Translation initiation factor IF-2 subunit beta</fullName>
    </submittedName>
</protein>
<dbReference type="GO" id="GO:0003743">
    <property type="term" value="F:translation initiation factor activity"/>
    <property type="evidence" value="ECO:0007669"/>
    <property type="project" value="UniProtKB-KW"/>
</dbReference>
<dbReference type="SUPFAM" id="SSF50249">
    <property type="entry name" value="Nucleic acid-binding proteins"/>
    <property type="match status" value="1"/>
</dbReference>
<feature type="domain" description="GATA-type" evidence="5">
    <location>
        <begin position="101"/>
        <end position="150"/>
    </location>
</feature>
<keyword evidence="8" id="KW-1185">Reference proteome</keyword>
<dbReference type="Pfam" id="PF01938">
    <property type="entry name" value="TRAM"/>
    <property type="match status" value="1"/>
</dbReference>
<proteinExistence type="inferred from homology"/>
<dbReference type="PANTHER" id="PTHR23001">
    <property type="entry name" value="EUKARYOTIC TRANSLATION INITIATION FACTOR"/>
    <property type="match status" value="1"/>
</dbReference>
<dbReference type="Gene3D" id="3.30.30.170">
    <property type="match status" value="1"/>
</dbReference>
<dbReference type="InterPro" id="IPR016190">
    <property type="entry name" value="Transl_init_fac_IF2/IF5_Zn-bd"/>
</dbReference>
<dbReference type="PANTHER" id="PTHR23001:SF3">
    <property type="entry name" value="EUKARYOTIC TRANSLATION INITIATION FACTOR 2 SUBUNIT 2"/>
    <property type="match status" value="1"/>
</dbReference>
<dbReference type="Pfam" id="PF01873">
    <property type="entry name" value="eIF-5_eIF-2B"/>
    <property type="match status" value="1"/>
</dbReference>
<keyword evidence="2 7" id="KW-0396">Initiation factor</keyword>
<dbReference type="Gene3D" id="2.40.50.140">
    <property type="entry name" value="Nucleic acid-binding proteins"/>
    <property type="match status" value="1"/>
</dbReference>
<dbReference type="EMBL" id="JBHSXM010000001">
    <property type="protein sequence ID" value="MFC6836901.1"/>
    <property type="molecule type" value="Genomic_DNA"/>
</dbReference>
<keyword evidence="3" id="KW-0648">Protein biosynthesis</keyword>
<evidence type="ECO:0000256" key="2">
    <source>
        <dbReference type="ARBA" id="ARBA00022540"/>
    </source>
</evidence>